<keyword evidence="1" id="KW-0802">TPR repeat</keyword>
<dbReference type="SUPFAM" id="SSF52540">
    <property type="entry name" value="P-loop containing nucleoside triphosphate hydrolases"/>
    <property type="match status" value="1"/>
</dbReference>
<name>A0ABQ3JCB0_9PSEU</name>
<feature type="repeat" description="TPR" evidence="1">
    <location>
        <begin position="598"/>
        <end position="631"/>
    </location>
</feature>
<dbReference type="Pfam" id="PF13424">
    <property type="entry name" value="TPR_12"/>
    <property type="match status" value="1"/>
</dbReference>
<dbReference type="RefSeq" id="WP_191248035.1">
    <property type="nucleotide sequence ID" value="NZ_BNAU01000008.1"/>
</dbReference>
<dbReference type="EMBL" id="BNAU01000008">
    <property type="protein sequence ID" value="GHF18764.1"/>
    <property type="molecule type" value="Genomic_DNA"/>
</dbReference>
<reference evidence="4" key="1">
    <citation type="journal article" date="2019" name="Int. J. Syst. Evol. Microbiol.">
        <title>The Global Catalogue of Microorganisms (GCM) 10K type strain sequencing project: providing services to taxonomists for standard genome sequencing and annotation.</title>
        <authorList>
            <consortium name="The Broad Institute Genomics Platform"/>
            <consortium name="The Broad Institute Genome Sequencing Center for Infectious Disease"/>
            <person name="Wu L."/>
            <person name="Ma J."/>
        </authorList>
    </citation>
    <scope>NUCLEOTIDE SEQUENCE [LARGE SCALE GENOMIC DNA]</scope>
    <source>
        <strain evidence="4">CGMCC 4.7677</strain>
    </source>
</reference>
<dbReference type="InterPro" id="IPR027417">
    <property type="entry name" value="P-loop_NTPase"/>
</dbReference>
<dbReference type="InterPro" id="IPR001387">
    <property type="entry name" value="Cro/C1-type_HTH"/>
</dbReference>
<gene>
    <name evidence="3" type="ORF">GCM10017786_60650</name>
</gene>
<dbReference type="SMART" id="SM00028">
    <property type="entry name" value="TPR"/>
    <property type="match status" value="3"/>
</dbReference>
<dbReference type="Proteomes" id="UP000605897">
    <property type="component" value="Unassembled WGS sequence"/>
</dbReference>
<sequence>MTDDELGAVLRKLRATSGMTQEELAARARISARTVSDIERGLRTVVHRDTVRRLAAALALGEYDRARFEALARRTEPAAPPVLPAPPTGLVGRERELTVVTRKLGDPAVRLLTLTGPGGIGKTRLALAAAGRVAAQFGDGVFFAGLGELTDAALVASEVAQALGVVVRTGADVADELVRHLAQRRVLIVLDTFEHLTPAVPLVYALTLGCPRATFLVTSRSALRLRGEHEYAVPPLAVPEGEVGSADITRWPATTLFWQRARAVRPDLVLDDDTAALVTAICRKLDGLPLAVELAAARVKHLPLAAIPAQLERRLHLLVGGPLDAPVRQRAIRDTVAWSHDLLGPREQAVLRRLSVFSGGWDLDAMAPVTGCDPADALAAVSALVDQSLVALDHGRREPRYDMLDVVREYAADRLAAAGETAKVRRRHALHYLAVAESAEPHLVRTGHEAWFRRLDTDRANLRRGMAWAIDTGETDLALRYTVALWRYWRQLGELAEGRRWSESALAVAGPSPPSLRAKALCAASALAFPQGDHTRMAEFAAEALELAHRSDDPLDLRNVLTIQGMVAMWRGDYRQALEPYRRSVDICRGLGTSWYLATSHLNLGTALLHTGRVEAAAAEFEEALRVYRELGDDVFAARVLNHLAHTALARGDLSGADRLARQALAGAVEQGERQGMAEGLETLAALAARRDRPERAAELAGAATTIRDAISARAAPFDSAITAPVTDAARARTGPARWTRAWNRGRTLAPGDAVAGALNDPMVPPAT</sequence>
<comment type="caution">
    <text evidence="3">The sequence shown here is derived from an EMBL/GenBank/DDBJ whole genome shotgun (WGS) entry which is preliminary data.</text>
</comment>
<dbReference type="Gene3D" id="3.40.50.300">
    <property type="entry name" value="P-loop containing nucleotide triphosphate hydrolases"/>
    <property type="match status" value="1"/>
</dbReference>
<dbReference type="InterPro" id="IPR011990">
    <property type="entry name" value="TPR-like_helical_dom_sf"/>
</dbReference>
<evidence type="ECO:0000256" key="1">
    <source>
        <dbReference type="PROSITE-ProRule" id="PRU00339"/>
    </source>
</evidence>
<dbReference type="InterPro" id="IPR058852">
    <property type="entry name" value="HTH_77"/>
</dbReference>
<keyword evidence="4" id="KW-1185">Reference proteome</keyword>
<dbReference type="PANTHER" id="PTHR47691">
    <property type="entry name" value="REGULATOR-RELATED"/>
    <property type="match status" value="1"/>
</dbReference>
<dbReference type="PRINTS" id="PR00364">
    <property type="entry name" value="DISEASERSIST"/>
</dbReference>
<evidence type="ECO:0000313" key="4">
    <source>
        <dbReference type="Proteomes" id="UP000605897"/>
    </source>
</evidence>
<organism evidence="3 4">
    <name type="scientific">Amycolatopsis deserti</name>
    <dbReference type="NCBI Taxonomy" id="185696"/>
    <lineage>
        <taxon>Bacteria</taxon>
        <taxon>Bacillati</taxon>
        <taxon>Actinomycetota</taxon>
        <taxon>Actinomycetes</taxon>
        <taxon>Pseudonocardiales</taxon>
        <taxon>Pseudonocardiaceae</taxon>
        <taxon>Amycolatopsis</taxon>
    </lineage>
</organism>
<dbReference type="CDD" id="cd00093">
    <property type="entry name" value="HTH_XRE"/>
    <property type="match status" value="1"/>
</dbReference>
<evidence type="ECO:0000313" key="3">
    <source>
        <dbReference type="EMBL" id="GHF18764.1"/>
    </source>
</evidence>
<dbReference type="SMART" id="SM00530">
    <property type="entry name" value="HTH_XRE"/>
    <property type="match status" value="1"/>
</dbReference>
<dbReference type="PROSITE" id="PS50005">
    <property type="entry name" value="TPR"/>
    <property type="match status" value="1"/>
</dbReference>
<dbReference type="PANTHER" id="PTHR47691:SF3">
    <property type="entry name" value="HTH-TYPE TRANSCRIPTIONAL REGULATOR RV0890C-RELATED"/>
    <property type="match status" value="1"/>
</dbReference>
<dbReference type="InterPro" id="IPR019734">
    <property type="entry name" value="TPR_rpt"/>
</dbReference>
<dbReference type="Pfam" id="PF13560">
    <property type="entry name" value="HTH_31"/>
    <property type="match status" value="1"/>
</dbReference>
<dbReference type="Gene3D" id="1.10.260.40">
    <property type="entry name" value="lambda repressor-like DNA-binding domains"/>
    <property type="match status" value="1"/>
</dbReference>
<dbReference type="SUPFAM" id="SSF48452">
    <property type="entry name" value="TPR-like"/>
    <property type="match status" value="1"/>
</dbReference>
<dbReference type="PROSITE" id="PS50943">
    <property type="entry name" value="HTH_CROC1"/>
    <property type="match status" value="1"/>
</dbReference>
<accession>A0ABQ3JCB0</accession>
<evidence type="ECO:0000259" key="2">
    <source>
        <dbReference type="PROSITE" id="PS50943"/>
    </source>
</evidence>
<dbReference type="Pfam" id="PF25872">
    <property type="entry name" value="HTH_77"/>
    <property type="match status" value="1"/>
</dbReference>
<protein>
    <recommendedName>
        <fullName evidence="2">HTH cro/C1-type domain-containing protein</fullName>
    </recommendedName>
</protein>
<dbReference type="SUPFAM" id="SSF47413">
    <property type="entry name" value="lambda repressor-like DNA-binding domains"/>
    <property type="match status" value="1"/>
</dbReference>
<dbReference type="InterPro" id="IPR010982">
    <property type="entry name" value="Lambda_DNA-bd_dom_sf"/>
</dbReference>
<dbReference type="Gene3D" id="1.25.40.10">
    <property type="entry name" value="Tetratricopeptide repeat domain"/>
    <property type="match status" value="1"/>
</dbReference>
<feature type="domain" description="HTH cro/C1-type" evidence="2">
    <location>
        <begin position="10"/>
        <end position="66"/>
    </location>
</feature>
<proteinExistence type="predicted"/>